<evidence type="ECO:0000256" key="1">
    <source>
        <dbReference type="SAM" id="MobiDB-lite"/>
    </source>
</evidence>
<dbReference type="InterPro" id="IPR051932">
    <property type="entry name" value="Bact_StressResp_Reg"/>
</dbReference>
<evidence type="ECO:0000259" key="2">
    <source>
        <dbReference type="PROSITE" id="PS50801"/>
    </source>
</evidence>
<name>A0A8D3WMY0_STRFA</name>
<sequence>MVDHLAHTTTGTPRGGRGKTVQLSTQVVEKGAHGVLDDITGVQVVDTFVGGGLSVIASVARLLGSHPVLVGIRPGVAQTLVQLGVELNDIPRARDLDAGLLALGIRST</sequence>
<organism evidence="3 4">
    <name type="scientific">Streptomyces pratensis (strain ATCC 33331 / IAF-45CD)</name>
    <dbReference type="NCBI Taxonomy" id="591167"/>
    <lineage>
        <taxon>Bacteria</taxon>
        <taxon>Bacillati</taxon>
        <taxon>Actinomycetota</taxon>
        <taxon>Actinomycetes</taxon>
        <taxon>Kitasatosporales</taxon>
        <taxon>Streptomycetaceae</taxon>
        <taxon>Streptomyces</taxon>
    </lineage>
</organism>
<accession>A0A8D3WMY0</accession>
<dbReference type="SUPFAM" id="SSF52091">
    <property type="entry name" value="SpoIIaa-like"/>
    <property type="match status" value="1"/>
</dbReference>
<feature type="region of interest" description="Disordered" evidence="1">
    <location>
        <begin position="1"/>
        <end position="20"/>
    </location>
</feature>
<evidence type="ECO:0000313" key="4">
    <source>
        <dbReference type="Proteomes" id="UP000002066"/>
    </source>
</evidence>
<dbReference type="InterPro" id="IPR002645">
    <property type="entry name" value="STAS_dom"/>
</dbReference>
<dbReference type="PANTHER" id="PTHR33745">
    <property type="entry name" value="RSBT ANTAGONIST PROTEIN RSBS-RELATED"/>
    <property type="match status" value="1"/>
</dbReference>
<reference evidence="3 4" key="1">
    <citation type="submission" date="2011-01" db="EMBL/GenBank/DDBJ databases">
        <title>Complete sequence of chromosome of Streptomyces flavogriseus ATCC 33331.</title>
        <authorList>
            <consortium name="US DOE Joint Genome Institute"/>
            <person name="Lucas S."/>
            <person name="Copeland A."/>
            <person name="Lapidus A."/>
            <person name="Cheng J.-F."/>
            <person name="Goodwin L."/>
            <person name="Pitluck S."/>
            <person name="Davenport K."/>
            <person name="Detter J.C."/>
            <person name="Han C."/>
            <person name="Tapia R."/>
            <person name="Land M."/>
            <person name="Hauser L."/>
            <person name="Kyrpides N."/>
            <person name="Ivanova N."/>
            <person name="Ovchinnikova G."/>
            <person name="Pagani I."/>
            <person name="Brumm P."/>
            <person name="Mead D."/>
            <person name="Woyke T."/>
        </authorList>
    </citation>
    <scope>NUCLEOTIDE SEQUENCE [LARGE SCALE GENOMIC DNA]</scope>
    <source>
        <strain evidence="4">ATCC 33331 / IAF-45CD</strain>
    </source>
</reference>
<dbReference type="Proteomes" id="UP000002066">
    <property type="component" value="Chromosome"/>
</dbReference>
<dbReference type="Gene3D" id="3.30.750.24">
    <property type="entry name" value="STAS domain"/>
    <property type="match status" value="1"/>
</dbReference>
<feature type="domain" description="STAS" evidence="2">
    <location>
        <begin position="1"/>
        <end position="103"/>
    </location>
</feature>
<protein>
    <recommendedName>
        <fullName evidence="2">STAS domain-containing protein</fullName>
    </recommendedName>
</protein>
<dbReference type="InterPro" id="IPR036513">
    <property type="entry name" value="STAS_dom_sf"/>
</dbReference>
<evidence type="ECO:0000313" key="3">
    <source>
        <dbReference type="EMBL" id="ADW07732.1"/>
    </source>
</evidence>
<dbReference type="PROSITE" id="PS50801">
    <property type="entry name" value="STAS"/>
    <property type="match status" value="1"/>
</dbReference>
<dbReference type="KEGG" id="sfa:Sfla_6376"/>
<dbReference type="EMBL" id="CP002475">
    <property type="protein sequence ID" value="ADW07732.1"/>
    <property type="molecule type" value="Genomic_DNA"/>
</dbReference>
<dbReference type="CDD" id="cd07041">
    <property type="entry name" value="STAS_RsbR_RsbS_like"/>
    <property type="match status" value="1"/>
</dbReference>
<proteinExistence type="predicted"/>
<gene>
    <name evidence="3" type="ordered locus">Sfla_6376</name>
</gene>
<dbReference type="AlphaFoldDB" id="A0A8D3WMY0"/>